<dbReference type="InterPro" id="IPR050491">
    <property type="entry name" value="AmpC-like"/>
</dbReference>
<protein>
    <submittedName>
        <fullName evidence="4">CubicO group peptidase (Beta-lactamase class C family)</fullName>
    </submittedName>
</protein>
<dbReference type="PANTHER" id="PTHR46825">
    <property type="entry name" value="D-ALANYL-D-ALANINE-CARBOXYPEPTIDASE/ENDOPEPTIDASE AMPH"/>
    <property type="match status" value="1"/>
</dbReference>
<keyword evidence="5" id="KW-1185">Reference proteome</keyword>
<name>A0A841E5X1_9ACTN</name>
<organism evidence="4 5">
    <name type="scientific">Streptomonospora salina</name>
    <dbReference type="NCBI Taxonomy" id="104205"/>
    <lineage>
        <taxon>Bacteria</taxon>
        <taxon>Bacillati</taxon>
        <taxon>Actinomycetota</taxon>
        <taxon>Actinomycetes</taxon>
        <taxon>Streptosporangiales</taxon>
        <taxon>Nocardiopsidaceae</taxon>
        <taxon>Streptomonospora</taxon>
    </lineage>
</organism>
<gene>
    <name evidence="4" type="ORF">HNR25_002296</name>
</gene>
<keyword evidence="1" id="KW-0472">Membrane</keyword>
<evidence type="ECO:0000313" key="5">
    <source>
        <dbReference type="Proteomes" id="UP000578077"/>
    </source>
</evidence>
<dbReference type="SUPFAM" id="SSF56601">
    <property type="entry name" value="beta-lactamase/transpeptidase-like"/>
    <property type="match status" value="1"/>
</dbReference>
<feature type="chain" id="PRO_5039672896" evidence="2">
    <location>
        <begin position="27"/>
        <end position="503"/>
    </location>
</feature>
<evidence type="ECO:0000256" key="2">
    <source>
        <dbReference type="SAM" id="SignalP"/>
    </source>
</evidence>
<accession>A0A841E5X1</accession>
<comment type="caution">
    <text evidence="4">The sequence shown here is derived from an EMBL/GenBank/DDBJ whole genome shotgun (WGS) entry which is preliminary data.</text>
</comment>
<feature type="transmembrane region" description="Helical" evidence="1">
    <location>
        <begin position="430"/>
        <end position="453"/>
    </location>
</feature>
<dbReference type="PANTHER" id="PTHR46825:SF9">
    <property type="entry name" value="BETA-LACTAMASE-RELATED DOMAIN-CONTAINING PROTEIN"/>
    <property type="match status" value="1"/>
</dbReference>
<keyword evidence="2" id="KW-0732">Signal</keyword>
<keyword evidence="1" id="KW-0812">Transmembrane</keyword>
<dbReference type="Gene3D" id="3.40.710.10">
    <property type="entry name" value="DD-peptidase/beta-lactamase superfamily"/>
    <property type="match status" value="1"/>
</dbReference>
<feature type="domain" description="Beta-lactamase-related" evidence="3">
    <location>
        <begin position="40"/>
        <end position="361"/>
    </location>
</feature>
<sequence>MHVPLRLSRFAAAALCAALVAGTAAAPVEAAPPGGTADRVEAYVAERMAATETPGLAYALVGPEEVEHVASRGRDGDGQPVTADTPFLWGSVSKPVTATVVLSLAESGALSLDDPVRRHLPSFTLAGGAGGGITVGHLLEHTSGIPGGAGVTDRFDQAGRPYRSAVADLADVRPVAAPGHRHVYASANYLVLGAVVEAATGRPFTGVVAKRVLRPLGIGGAVTTPEDARNRLPPGHRYMFGRPVAMDAPYDPAGVGYGYLGGSVTGLARFAAAQLGEGAYGDSRVLSAESAARMQTGRAEVAAGTDYGLGWRVDERNRDLGTATVWHAGAVNGYQAMVVLLPEARKGVVVVQNAYGAMQDAELVAVGFGAARIAAGAPPPSAPDPSWEYPALLAGLCSVLVAGAVLVAVSLRRLRHRPAAVPRWRVRAAAAAWTIGCLAAAWSAAVVVPGLAGADLRRAFLWAPDAAALLAAVAVVALTVCALRSAGTVRALRTATETGREAG</sequence>
<keyword evidence="1" id="KW-1133">Transmembrane helix</keyword>
<evidence type="ECO:0000313" key="4">
    <source>
        <dbReference type="EMBL" id="MBB5998545.1"/>
    </source>
</evidence>
<evidence type="ECO:0000256" key="1">
    <source>
        <dbReference type="SAM" id="Phobius"/>
    </source>
</evidence>
<feature type="transmembrane region" description="Helical" evidence="1">
    <location>
        <begin position="459"/>
        <end position="483"/>
    </location>
</feature>
<evidence type="ECO:0000259" key="3">
    <source>
        <dbReference type="Pfam" id="PF00144"/>
    </source>
</evidence>
<dbReference type="EMBL" id="JACHLY010000001">
    <property type="protein sequence ID" value="MBB5998545.1"/>
    <property type="molecule type" value="Genomic_DNA"/>
</dbReference>
<dbReference type="Pfam" id="PF00144">
    <property type="entry name" value="Beta-lactamase"/>
    <property type="match status" value="1"/>
</dbReference>
<dbReference type="InterPro" id="IPR001466">
    <property type="entry name" value="Beta-lactam-related"/>
</dbReference>
<dbReference type="RefSeq" id="WP_184634863.1">
    <property type="nucleotide sequence ID" value="NZ_BAABKT010000007.1"/>
</dbReference>
<dbReference type="InterPro" id="IPR012338">
    <property type="entry name" value="Beta-lactam/transpept-like"/>
</dbReference>
<dbReference type="Proteomes" id="UP000578077">
    <property type="component" value="Unassembled WGS sequence"/>
</dbReference>
<proteinExistence type="predicted"/>
<feature type="signal peptide" evidence="2">
    <location>
        <begin position="1"/>
        <end position="26"/>
    </location>
</feature>
<dbReference type="AlphaFoldDB" id="A0A841E5X1"/>
<feature type="transmembrane region" description="Helical" evidence="1">
    <location>
        <begin position="389"/>
        <end position="409"/>
    </location>
</feature>
<reference evidence="4 5" key="1">
    <citation type="submission" date="2020-08" db="EMBL/GenBank/DDBJ databases">
        <title>Sequencing the genomes of 1000 actinobacteria strains.</title>
        <authorList>
            <person name="Klenk H.-P."/>
        </authorList>
    </citation>
    <scope>NUCLEOTIDE SEQUENCE [LARGE SCALE GENOMIC DNA]</scope>
    <source>
        <strain evidence="4 5">DSM 44593</strain>
    </source>
</reference>